<sequence length="365" mass="41627">MLLRFTGIRIHDLEQQMHVSSRYIDLLNQLQVDPTEEPVPEAAKPFFDVPAHSLNKLVPNRKMPGEHVPSWLPTYPPDHTFMATPQYTDRITDPRLLREKIVEEGRLAETALRRLTETVRVGDENLLEEEDEEMKEEEEEELVEVELDEQQSQPRNNNDDDHDKNENTNDPEKKEEDNNVLKEEEEEEAPPVMSLPSATSSTPSVAVSPPPQPQGEATATTDSNAEEKPKKLSLKISLGGNVIKATTGNGGTTTTTMTASERNKYDPFEIRTTSKRFDVVEYARKRKEITERREQKQKQLKEEREQKEQPAQDTTNATQLTGADLIDHEFNAAFASVQRKHSQSNSDTQGVRDSGIINWDKKRYI</sequence>
<keyword evidence="6" id="KW-0539">Nucleus</keyword>
<feature type="domain" description="Transcription factor TFIID subunit 8 C-terminal" evidence="8">
    <location>
        <begin position="67"/>
        <end position="115"/>
    </location>
</feature>
<evidence type="ECO:0000256" key="7">
    <source>
        <dbReference type="SAM" id="MobiDB-lite"/>
    </source>
</evidence>
<gene>
    <name evidence="9" type="ORF">TRICI_000814</name>
</gene>
<protein>
    <recommendedName>
        <fullName evidence="3">Transcription initiation factor TFIID subunit 8</fullName>
    </recommendedName>
</protein>
<dbReference type="EMBL" id="SWFS01000069">
    <property type="protein sequence ID" value="KAA8917028.1"/>
    <property type="molecule type" value="Genomic_DNA"/>
</dbReference>
<comment type="similarity">
    <text evidence="2">Belongs to the TAF8 family.</text>
</comment>
<evidence type="ECO:0000259" key="8">
    <source>
        <dbReference type="Pfam" id="PF10406"/>
    </source>
</evidence>
<feature type="compositionally biased region" description="Acidic residues" evidence="7">
    <location>
        <begin position="125"/>
        <end position="149"/>
    </location>
</feature>
<dbReference type="InterPro" id="IPR037818">
    <property type="entry name" value="TAF8"/>
</dbReference>
<name>A0A642VB08_9ASCO</name>
<dbReference type="PANTHER" id="PTHR46469">
    <property type="entry name" value="TRANSCRIPTION INITIATION FACTOR TFIID SUBUNIT 8"/>
    <property type="match status" value="1"/>
</dbReference>
<dbReference type="VEuPathDB" id="FungiDB:TRICI_000814"/>
<dbReference type="Pfam" id="PF10406">
    <property type="entry name" value="TAF8_C"/>
    <property type="match status" value="1"/>
</dbReference>
<feature type="compositionally biased region" description="Basic and acidic residues" evidence="7">
    <location>
        <begin position="287"/>
        <end position="310"/>
    </location>
</feature>
<comment type="caution">
    <text evidence="9">The sequence shown here is derived from an EMBL/GenBank/DDBJ whole genome shotgun (WGS) entry which is preliminary data.</text>
</comment>
<evidence type="ECO:0000313" key="10">
    <source>
        <dbReference type="Proteomes" id="UP000761534"/>
    </source>
</evidence>
<dbReference type="OrthoDB" id="2193813at2759"/>
<feature type="compositionally biased region" description="Basic and acidic residues" evidence="7">
    <location>
        <begin position="157"/>
        <end position="182"/>
    </location>
</feature>
<feature type="compositionally biased region" description="Low complexity" evidence="7">
    <location>
        <begin position="196"/>
        <end position="207"/>
    </location>
</feature>
<keyword evidence="5" id="KW-0804">Transcription</keyword>
<comment type="subcellular location">
    <subcellularLocation>
        <location evidence="1">Nucleus</location>
    </subcellularLocation>
</comment>
<feature type="compositionally biased region" description="Polar residues" evidence="7">
    <location>
        <begin position="311"/>
        <end position="321"/>
    </location>
</feature>
<dbReference type="Proteomes" id="UP000761534">
    <property type="component" value="Unassembled WGS sequence"/>
</dbReference>
<keyword evidence="10" id="KW-1185">Reference proteome</keyword>
<feature type="region of interest" description="Disordered" evidence="7">
    <location>
        <begin position="336"/>
        <end position="365"/>
    </location>
</feature>
<evidence type="ECO:0000256" key="3">
    <source>
        <dbReference type="ARBA" id="ARBA00017307"/>
    </source>
</evidence>
<keyword evidence="4" id="KW-0805">Transcription regulation</keyword>
<evidence type="ECO:0000256" key="1">
    <source>
        <dbReference type="ARBA" id="ARBA00004123"/>
    </source>
</evidence>
<feature type="region of interest" description="Disordered" evidence="7">
    <location>
        <begin position="287"/>
        <end position="324"/>
    </location>
</feature>
<dbReference type="AlphaFoldDB" id="A0A642VB08"/>
<reference evidence="9" key="1">
    <citation type="journal article" date="2019" name="G3 (Bethesda)">
        <title>Genome Assemblies of Two Rare Opportunistic Yeast Pathogens: Diutina rugosa (syn. Candida rugosa) and Trichomonascus ciferrii (syn. Candida ciferrii).</title>
        <authorList>
            <person name="Mixao V."/>
            <person name="Saus E."/>
            <person name="Hansen A.P."/>
            <person name="Lass-Florl C."/>
            <person name="Gabaldon T."/>
        </authorList>
    </citation>
    <scope>NUCLEOTIDE SEQUENCE</scope>
    <source>
        <strain evidence="9">CBS 4856</strain>
    </source>
</reference>
<evidence type="ECO:0000256" key="2">
    <source>
        <dbReference type="ARBA" id="ARBA00008767"/>
    </source>
</evidence>
<evidence type="ECO:0000256" key="5">
    <source>
        <dbReference type="ARBA" id="ARBA00023163"/>
    </source>
</evidence>
<feature type="region of interest" description="Disordered" evidence="7">
    <location>
        <begin position="123"/>
        <end position="234"/>
    </location>
</feature>
<dbReference type="InterPro" id="IPR019473">
    <property type="entry name" value="TFIID_su8_C"/>
</dbReference>
<dbReference type="GO" id="GO:0006367">
    <property type="term" value="P:transcription initiation at RNA polymerase II promoter"/>
    <property type="evidence" value="ECO:0007669"/>
    <property type="project" value="TreeGrafter"/>
</dbReference>
<organism evidence="9 10">
    <name type="scientific">Trichomonascus ciferrii</name>
    <dbReference type="NCBI Taxonomy" id="44093"/>
    <lineage>
        <taxon>Eukaryota</taxon>
        <taxon>Fungi</taxon>
        <taxon>Dikarya</taxon>
        <taxon>Ascomycota</taxon>
        <taxon>Saccharomycotina</taxon>
        <taxon>Dipodascomycetes</taxon>
        <taxon>Dipodascales</taxon>
        <taxon>Trichomonascaceae</taxon>
        <taxon>Trichomonascus</taxon>
        <taxon>Trichomonascus ciferrii complex</taxon>
    </lineage>
</organism>
<dbReference type="PANTHER" id="PTHR46469:SF1">
    <property type="entry name" value="TRANSCRIPTION INITIATION FACTOR TFIID SUBUNIT 8"/>
    <property type="match status" value="1"/>
</dbReference>
<dbReference type="CDD" id="cd08049">
    <property type="entry name" value="TAF8"/>
    <property type="match status" value="1"/>
</dbReference>
<proteinExistence type="inferred from homology"/>
<evidence type="ECO:0000313" key="9">
    <source>
        <dbReference type="EMBL" id="KAA8917028.1"/>
    </source>
</evidence>
<evidence type="ECO:0000256" key="4">
    <source>
        <dbReference type="ARBA" id="ARBA00023015"/>
    </source>
</evidence>
<accession>A0A642VB08</accession>
<dbReference type="GO" id="GO:0005669">
    <property type="term" value="C:transcription factor TFIID complex"/>
    <property type="evidence" value="ECO:0007669"/>
    <property type="project" value="InterPro"/>
</dbReference>
<evidence type="ECO:0000256" key="6">
    <source>
        <dbReference type="ARBA" id="ARBA00023242"/>
    </source>
</evidence>